<dbReference type="PANTHER" id="PTHR43053">
    <property type="entry name" value="GLYCOSIDASE FAMILY 31"/>
    <property type="match status" value="1"/>
</dbReference>
<feature type="domain" description="Glycosyl hydrolase family 36 N-terminal" evidence="6">
    <location>
        <begin position="25"/>
        <end position="259"/>
    </location>
</feature>
<dbReference type="PRINTS" id="PR00743">
    <property type="entry name" value="GLHYDRLASE36"/>
</dbReference>
<dbReference type="EC" id="3.2.1.22" evidence="2"/>
<evidence type="ECO:0000256" key="2">
    <source>
        <dbReference type="ARBA" id="ARBA00012755"/>
    </source>
</evidence>
<dbReference type="SUPFAM" id="SSF51445">
    <property type="entry name" value="(Trans)glycosidases"/>
    <property type="match status" value="1"/>
</dbReference>
<dbReference type="PANTHER" id="PTHR43053:SF3">
    <property type="entry name" value="ALPHA-GALACTOSIDASE C-RELATED"/>
    <property type="match status" value="1"/>
</dbReference>
<dbReference type="Gene3D" id="2.70.98.60">
    <property type="entry name" value="alpha-galactosidase from lactobacil brevis"/>
    <property type="match status" value="1"/>
</dbReference>
<keyword evidence="3" id="KW-0378">Hydrolase</keyword>
<name>A0ABP8A3Z6_9MICO</name>
<evidence type="ECO:0000256" key="3">
    <source>
        <dbReference type="ARBA" id="ARBA00022801"/>
    </source>
</evidence>
<dbReference type="EMBL" id="BAABBW010000004">
    <property type="protein sequence ID" value="GAA4177157.1"/>
    <property type="molecule type" value="Genomic_DNA"/>
</dbReference>
<evidence type="ECO:0000313" key="7">
    <source>
        <dbReference type="EMBL" id="GAA4177157.1"/>
    </source>
</evidence>
<dbReference type="CDD" id="cd14791">
    <property type="entry name" value="GH36"/>
    <property type="match status" value="1"/>
</dbReference>
<protein>
    <recommendedName>
        <fullName evidence="2">alpha-galactosidase</fullName>
        <ecNumber evidence="2">3.2.1.22</ecNumber>
    </recommendedName>
</protein>
<reference evidence="8" key="1">
    <citation type="journal article" date="2019" name="Int. J. Syst. Evol. Microbiol.">
        <title>The Global Catalogue of Microorganisms (GCM) 10K type strain sequencing project: providing services to taxonomists for standard genome sequencing and annotation.</title>
        <authorList>
            <consortium name="The Broad Institute Genomics Platform"/>
            <consortium name="The Broad Institute Genome Sequencing Center for Infectious Disease"/>
            <person name="Wu L."/>
            <person name="Ma J."/>
        </authorList>
    </citation>
    <scope>NUCLEOTIDE SEQUENCE [LARGE SCALE GENOMIC DNA]</scope>
    <source>
        <strain evidence="8">JCM 17591</strain>
    </source>
</reference>
<feature type="domain" description="Glycosyl hydrolase family 36 C-terminal" evidence="5">
    <location>
        <begin position="621"/>
        <end position="702"/>
    </location>
</feature>
<dbReference type="Proteomes" id="UP001501079">
    <property type="component" value="Unassembled WGS sequence"/>
</dbReference>
<dbReference type="InterPro" id="IPR002252">
    <property type="entry name" value="Glyco_hydro_36"/>
</dbReference>
<keyword evidence="4" id="KW-0326">Glycosidase</keyword>
<evidence type="ECO:0000259" key="5">
    <source>
        <dbReference type="Pfam" id="PF16874"/>
    </source>
</evidence>
<evidence type="ECO:0000256" key="4">
    <source>
        <dbReference type="ARBA" id="ARBA00023295"/>
    </source>
</evidence>
<dbReference type="InterPro" id="IPR038417">
    <property type="entry name" value="Alpga-gal_N_sf"/>
</dbReference>
<comment type="caution">
    <text evidence="7">The sequence shown here is derived from an EMBL/GenBank/DDBJ whole genome shotgun (WGS) entry which is preliminary data.</text>
</comment>
<dbReference type="Gene3D" id="3.20.20.70">
    <property type="entry name" value="Aldolase class I"/>
    <property type="match status" value="1"/>
</dbReference>
<dbReference type="Pfam" id="PF16875">
    <property type="entry name" value="Glyco_hydro_36N"/>
    <property type="match status" value="1"/>
</dbReference>
<comment type="catalytic activity">
    <reaction evidence="1">
        <text>Hydrolysis of terminal, non-reducing alpha-D-galactose residues in alpha-D-galactosides, including galactose oligosaccharides, galactomannans and galactolipids.</text>
        <dbReference type="EC" id="3.2.1.22"/>
    </reaction>
</comment>
<dbReference type="InterPro" id="IPR031705">
    <property type="entry name" value="Glyco_hydro_36_C"/>
</dbReference>
<accession>A0ABP8A3Z6</accession>
<dbReference type="InterPro" id="IPR000111">
    <property type="entry name" value="Glyco_hydro_27/36_CS"/>
</dbReference>
<organism evidence="7 8">
    <name type="scientific">Gryllotalpicola koreensis</name>
    <dbReference type="NCBI Taxonomy" id="993086"/>
    <lineage>
        <taxon>Bacteria</taxon>
        <taxon>Bacillati</taxon>
        <taxon>Actinomycetota</taxon>
        <taxon>Actinomycetes</taxon>
        <taxon>Micrococcales</taxon>
        <taxon>Microbacteriaceae</taxon>
        <taxon>Gryllotalpicola</taxon>
    </lineage>
</organism>
<keyword evidence="8" id="KW-1185">Reference proteome</keyword>
<dbReference type="PROSITE" id="PS00512">
    <property type="entry name" value="ALPHA_GALACTOSIDASE"/>
    <property type="match status" value="1"/>
</dbReference>
<gene>
    <name evidence="7" type="ORF">GCM10022287_25500</name>
</gene>
<dbReference type="InterPro" id="IPR013785">
    <property type="entry name" value="Aldolase_TIM"/>
</dbReference>
<evidence type="ECO:0000313" key="8">
    <source>
        <dbReference type="Proteomes" id="UP001501079"/>
    </source>
</evidence>
<dbReference type="RefSeq" id="WP_344754989.1">
    <property type="nucleotide sequence ID" value="NZ_BAABBW010000004.1"/>
</dbReference>
<sequence length="717" mass="77649">MTRSEPDYLRAGGAAVVLAPGGGGVPAIAYWGEDLGAAAPVESLDGLALAQLPQPVSGGLDVPVRLSTVPLESQGWPGTPGLVGARGGRDFSPRFRVSGWARGDSDGSSLVVELSDDDARLDLELRFGLDGAGLFRQSARLTNRGDEPYELASLALTFPVPATAAEVLDTTGRHLRERHPQRHALTTGRYVRESRRGRPGADATLLLAVGAVGFGFERGLVHAVHLAWSGDHRLAVERTPTGETFLQAEELLRPGEVVLAPGESYETPEAVGAWGDGLNELAARFHRALRSRPRHPSRPRPVTLNTWEAVYFDLDHARLLELARAGARLGIERFVLDDGWFRGRRDDHAGLGDWFVDDRVFPDGLGPLIDDVTALGLEFGLWVEPEMVNPDSDLARARPEWLLQPGSGRLPLPARHQQVLDLTQPGAYAYLLERLDALLTENPKIAYLKWDHNRDLLEAGSTATGRSAGHEQTLAVYRLMDELRARHPSLEIESCASGGARVDLGILERTDRVWTSDCIDPIERLTIQKYTGLLLPPELMGMHISGPRSHSTGRTASLALRAGVALFGHLGVEWDVTGLTDAEAEELAGWIALHTERREWLHTGRVVHAELADPAADLRGVVADDGSRALFAFTQVGSSSAYPAAPIMIPGLDDDRVYEVALLPLPGAGNGPLPGARGELAWERTGLKMTGRMLRASGLRPPVLHPEELALIELTAR</sequence>
<dbReference type="Pfam" id="PF16874">
    <property type="entry name" value="Glyco_hydro_36C"/>
    <property type="match status" value="1"/>
</dbReference>
<proteinExistence type="predicted"/>
<evidence type="ECO:0000259" key="6">
    <source>
        <dbReference type="Pfam" id="PF16875"/>
    </source>
</evidence>
<dbReference type="InterPro" id="IPR017853">
    <property type="entry name" value="GH"/>
</dbReference>
<dbReference type="InterPro" id="IPR031704">
    <property type="entry name" value="Glyco_hydro_36_N"/>
</dbReference>
<evidence type="ECO:0000256" key="1">
    <source>
        <dbReference type="ARBA" id="ARBA00001255"/>
    </source>
</evidence>
<dbReference type="Pfam" id="PF02065">
    <property type="entry name" value="Melibiase"/>
    <property type="match status" value="1"/>
</dbReference>
<dbReference type="InterPro" id="IPR050985">
    <property type="entry name" value="Alpha-glycosidase_related"/>
</dbReference>